<name>A0A926KTT8_9BACL</name>
<dbReference type="PANTHER" id="PTHR22550:SF5">
    <property type="entry name" value="LEUCINE ZIPPER PROTEIN 4"/>
    <property type="match status" value="1"/>
</dbReference>
<dbReference type="PANTHER" id="PTHR22550">
    <property type="entry name" value="SPORE GERMINATION PROTEIN"/>
    <property type="match status" value="1"/>
</dbReference>
<dbReference type="EMBL" id="JACVVD010000015">
    <property type="protein sequence ID" value="MBD0384077.1"/>
    <property type="molecule type" value="Genomic_DNA"/>
</dbReference>
<evidence type="ECO:0000256" key="3">
    <source>
        <dbReference type="SAM" id="Phobius"/>
    </source>
</evidence>
<dbReference type="GO" id="GO:0016020">
    <property type="term" value="C:membrane"/>
    <property type="evidence" value="ECO:0007669"/>
    <property type="project" value="InterPro"/>
</dbReference>
<feature type="transmembrane region" description="Helical" evidence="3">
    <location>
        <begin position="408"/>
        <end position="431"/>
    </location>
</feature>
<evidence type="ECO:0000256" key="1">
    <source>
        <dbReference type="ARBA" id="ARBA00005278"/>
    </source>
</evidence>
<dbReference type="GO" id="GO:0009847">
    <property type="term" value="P:spore germination"/>
    <property type="evidence" value="ECO:0007669"/>
    <property type="project" value="InterPro"/>
</dbReference>
<keyword evidence="3" id="KW-1133">Transmembrane helix</keyword>
<reference evidence="4" key="1">
    <citation type="submission" date="2020-09" db="EMBL/GenBank/DDBJ databases">
        <title>Draft Genome Sequence of Paenibacillus sp. WST5.</title>
        <authorList>
            <person name="Bao Z."/>
        </authorList>
    </citation>
    <scope>NUCLEOTIDE SEQUENCE</scope>
    <source>
        <strain evidence="4">WST5</strain>
    </source>
</reference>
<proteinExistence type="inferred from homology"/>
<feature type="transmembrane region" description="Helical" evidence="3">
    <location>
        <begin position="354"/>
        <end position="375"/>
    </location>
</feature>
<comment type="similarity">
    <text evidence="1">Belongs to the GerABKA family.</text>
</comment>
<accession>A0A926KTT8</accession>
<keyword evidence="5" id="KW-1185">Reference proteome</keyword>
<organism evidence="4 5">
    <name type="scientific">Paenibacillus sedimenti</name>
    <dbReference type="NCBI Taxonomy" id="2770274"/>
    <lineage>
        <taxon>Bacteria</taxon>
        <taxon>Bacillati</taxon>
        <taxon>Bacillota</taxon>
        <taxon>Bacilli</taxon>
        <taxon>Bacillales</taxon>
        <taxon>Paenibacillaceae</taxon>
        <taxon>Paenibacillus</taxon>
    </lineage>
</organism>
<feature type="transmembrane region" description="Helical" evidence="3">
    <location>
        <begin position="283"/>
        <end position="305"/>
    </location>
</feature>
<keyword evidence="2 3" id="KW-0472">Membrane</keyword>
<sequence length="485" mass="54567">MHKLTTNLAENIQYLRSQLDRCGDIEFIEWSASLYLIYCKNLIDVQQLHQQVFQPLYENLERNDVTSIEDFTSLKDSISPTSSLVLSEDADEMIDRILNGSLALLINNQSKALLIDLANVTFRKVEKPSNESNIRGPNHAFVETLHTNLSLMRYILPHPSFKVEMMQIGKYSHTKIAIVYIDDVVNDTALQQVRERLSRIQIDAILGSGYLEELIEDHPFSLFPQMKNTERPDTLAAALLEGRIGVMGDGTPYQLIVPTEFFMFLHAAEDHYERFYIATALRLIRILCLLIALLLPAFYIAVTTFHMEMLPTEFAISIAEQREGVPFSAFFEAMIMELFLEIMREAGVRLPKAIGASVSIVGVLVIGDAAIISGIASPAMVIVVALTGIASFAIPSFNIAISLRLLRFLMMIISSALGLFGLMIGILAVIIHMNSIRSFGVPYLNVLSAPRPDSFKDFIARFPHRFLKTRPSPYSKGDNTRYKRK</sequence>
<dbReference type="Proteomes" id="UP000650466">
    <property type="component" value="Unassembled WGS sequence"/>
</dbReference>
<dbReference type="AlphaFoldDB" id="A0A926KTT8"/>
<dbReference type="InterPro" id="IPR050768">
    <property type="entry name" value="UPF0353/GerABKA_families"/>
</dbReference>
<protein>
    <submittedName>
        <fullName evidence="4">Spore germination protein</fullName>
    </submittedName>
</protein>
<keyword evidence="3" id="KW-0812">Transmembrane</keyword>
<evidence type="ECO:0000313" key="5">
    <source>
        <dbReference type="Proteomes" id="UP000650466"/>
    </source>
</evidence>
<comment type="caution">
    <text evidence="4">The sequence shown here is derived from an EMBL/GenBank/DDBJ whole genome shotgun (WGS) entry which is preliminary data.</text>
</comment>
<evidence type="ECO:0000256" key="2">
    <source>
        <dbReference type="ARBA" id="ARBA00023136"/>
    </source>
</evidence>
<dbReference type="PIRSF" id="PIRSF005690">
    <property type="entry name" value="GerBA"/>
    <property type="match status" value="1"/>
</dbReference>
<dbReference type="RefSeq" id="WP_188177857.1">
    <property type="nucleotide sequence ID" value="NZ_JACVVD010000015.1"/>
</dbReference>
<evidence type="ECO:0000313" key="4">
    <source>
        <dbReference type="EMBL" id="MBD0384077.1"/>
    </source>
</evidence>
<gene>
    <name evidence="4" type="ORF">ICC18_28925</name>
</gene>
<dbReference type="InterPro" id="IPR004995">
    <property type="entry name" value="Spore_Ger"/>
</dbReference>
<feature type="transmembrane region" description="Helical" evidence="3">
    <location>
        <begin position="381"/>
        <end position="401"/>
    </location>
</feature>
<dbReference type="Pfam" id="PF03323">
    <property type="entry name" value="GerA"/>
    <property type="match status" value="1"/>
</dbReference>